<sequence>MDRTAPGRRIALAALVGTAALYVAPLALTTPMASAESLATRCAKGGGTFALGQRSNGSIVESCTTVDKDGVKTQCSEVDHKPQGCITVPRTTVKGTHIPTGELVPVQVDGSGVGR</sequence>
<reference evidence="1 2" key="1">
    <citation type="submission" date="2019-01" db="EMBL/GenBank/DDBJ databases">
        <title>High-quality-draft genome sequences of five non-tuberculosis mycobacteriaceae isolated from a nosocomial environment.</title>
        <authorList>
            <person name="Tiago I."/>
            <person name="Alarico S."/>
            <person name="Pereira S.G."/>
            <person name="Coelho C."/>
            <person name="Maranha A."/>
            <person name="Empadinhas N."/>
        </authorList>
    </citation>
    <scope>NUCLEOTIDE SEQUENCE [LARGE SCALE GENOMIC DNA]</scope>
    <source>
        <strain evidence="1 2">24AIII</strain>
    </source>
</reference>
<name>A0A4V3AWH2_MYCMU</name>
<accession>A0A4V3AWH2</accession>
<evidence type="ECO:0000313" key="1">
    <source>
        <dbReference type="EMBL" id="TDK90558.1"/>
    </source>
</evidence>
<dbReference type="EMBL" id="SDLO01000006">
    <property type="protein sequence ID" value="TDK90558.1"/>
    <property type="molecule type" value="Genomic_DNA"/>
</dbReference>
<gene>
    <name evidence="1" type="ORF">EUA03_09080</name>
</gene>
<dbReference type="RefSeq" id="WP_133426341.1">
    <property type="nucleotide sequence ID" value="NZ_SDLO01000006.1"/>
</dbReference>
<dbReference type="InterPro" id="IPR006311">
    <property type="entry name" value="TAT_signal"/>
</dbReference>
<dbReference type="AlphaFoldDB" id="A0A4V3AWH2"/>
<comment type="caution">
    <text evidence="1">The sequence shown here is derived from an EMBL/GenBank/DDBJ whole genome shotgun (WGS) entry which is preliminary data.</text>
</comment>
<organism evidence="1 2">
    <name type="scientific">Mycolicibacterium mucogenicum</name>
    <name type="common">Mycobacterium mucogenicum</name>
    <dbReference type="NCBI Taxonomy" id="56689"/>
    <lineage>
        <taxon>Bacteria</taxon>
        <taxon>Bacillati</taxon>
        <taxon>Actinomycetota</taxon>
        <taxon>Actinomycetes</taxon>
        <taxon>Mycobacteriales</taxon>
        <taxon>Mycobacteriaceae</taxon>
        <taxon>Mycolicibacterium</taxon>
    </lineage>
</organism>
<protein>
    <submittedName>
        <fullName evidence="1">Uncharacterized protein</fullName>
    </submittedName>
</protein>
<dbReference type="Proteomes" id="UP000294929">
    <property type="component" value="Unassembled WGS sequence"/>
</dbReference>
<evidence type="ECO:0000313" key="2">
    <source>
        <dbReference type="Proteomes" id="UP000294929"/>
    </source>
</evidence>
<dbReference type="PROSITE" id="PS51318">
    <property type="entry name" value="TAT"/>
    <property type="match status" value="1"/>
</dbReference>
<proteinExistence type="predicted"/>